<dbReference type="GeneTree" id="ENSGT00940000153441"/>
<dbReference type="GeneID" id="100015191"/>
<dbReference type="FunFam" id="2.60.40.10:FF:000399">
    <property type="entry name" value="myopalladin isoform X1"/>
    <property type="match status" value="1"/>
</dbReference>
<evidence type="ECO:0000256" key="12">
    <source>
        <dbReference type="ARBA" id="ARBA00022949"/>
    </source>
</evidence>
<dbReference type="GO" id="GO:0030426">
    <property type="term" value="C:growth cone"/>
    <property type="evidence" value="ECO:0007669"/>
    <property type="project" value="UniProtKB-SubCell"/>
</dbReference>
<dbReference type="OrthoDB" id="6612025at2759"/>
<feature type="compositionally biased region" description="Basic and acidic residues" evidence="21">
    <location>
        <begin position="79"/>
        <end position="91"/>
    </location>
</feature>
<evidence type="ECO:0000313" key="24">
    <source>
        <dbReference type="Proteomes" id="UP000002280"/>
    </source>
</evidence>
<evidence type="ECO:0000259" key="22">
    <source>
        <dbReference type="PROSITE" id="PS50835"/>
    </source>
</evidence>
<keyword evidence="11" id="KW-0677">Repeat</keyword>
<evidence type="ECO:0000256" key="7">
    <source>
        <dbReference type="ARBA" id="ARBA00004510"/>
    </source>
</evidence>
<sequence length="1418" mass="154999">MSETSSHESFYDSLSDVQEDTKNADFFPELSAFLSQEEINKSLDLAREAIANSEVEDSDSEKEITHIFKTSPSSLCEKTSQKETKLAEKRTPTMPQGNRPIRSQTLPEQEPPVPQNRSISSPMSKRKPVGSPLLTASPSYIRSLRNAERRGPKALNLSAKSKSVSQGGLGSQSQLRDKAANLIEELSSIFREAAKPRNRNLNGESSSPDSGYLSPKNQPSTLSTSASQSPTEDHPAMETEVKLPTANHLNNYCQKSQAITQSGNGIFHKPLHDPMSLPAAPRFTQKLRSQEVAEGSRVYLECRVMGNPVPRVRWFCEGKELQNSPDIQIQCESGGLHTLVIAEAFEDDTGRYSCLATNPNGSDTTSAEVFIEGASSSDSDSENLAFKSKAGDMPQAQKKTTSVSLTIGTSSPKTGVTTAVIQPISVPVQQVQSPTSYLCRLDGANSAYTPPNFTKELQNITASEGQVVVLECRVRGAPPLQVTWFREGIEIQDSPDFRILQKKPRSTAEPEEICTLVIAETFPEDAGIFTCSARNEYGSVTSTAELVVNSANMENYSHDSMKQSNSDDFQHDPPPPPPLEISSFEMTPEKPPESHPVTNPELGPGMTDLQLQLNSARRETNGIHLNHGVNGLINGKANGNKSALKPAVLLSPTKEPPPLLAKPKLDPLKIQQLQNQIRLEQEGSQWYHQQSSAPQNPPPSPPFPPPPSFQELEASQSVSFPDQMNVLTSHSSPVMQSSSSFNYARPKQFIAAQNISPASGYVTPSSSSSTSSLPSPMSPTATQKQFGRVPVPPFSQPFPSEGEFQWSPSSPSPPPPPPPVFSPTTAFPMSDSFPLPPPPPPPLPGSAPSPSFCPSPNARFGHSNQTPAAFLSSMLPSQPAPVAVNALGLPKSVTPVGFPKKAGRTARIASDEEIQGTKDAVIQDLERKLRFKEDLLNNGQPRLTYEERMARRLLGADSATVFNIQEPEEEPVSQEIESLHASSIVNSQDGQKEYKVSSCEQRLISEIEYRLERSALDDSGDELQQGDGPMENGVAPYFEMKLKHYKIFEGMPVTFTCRVAGNPKPKIYWFKDGKQISTRSDHYSIQRDPDGTCSLHTTASTLDDDGNYTILAANPQGRVSCTGRLMVQAVNQRGRSPRSPSGQPHVRRPRSRSRDSGDENEPIQERFFRPHFLQAPGDLTVQEGKLCRMDCKVSGLPTPDLSWQLNGKPIRPDSAHKMLVRENGIHSLVIEPVTSRDAGIYTCVATNRAGQNSFSLELIVAAKEAHQAPAFLEKLQNTGVADGYPVRLECRVSGVPPPQIFWKKENESLTYSTDRVSMHQDNHGYICLLIQGATKEDAGWYTVSAKNEAGIVSCTARLDVYTQWHQQPQSTKPKKVRPSASRYAALSDQGLDIKAAFQPEANPSHLTLNSGLVESDDL</sequence>
<evidence type="ECO:0000256" key="10">
    <source>
        <dbReference type="ARBA" id="ARBA00022553"/>
    </source>
</evidence>
<feature type="compositionally biased region" description="Polar residues" evidence="21">
    <location>
        <begin position="68"/>
        <end position="78"/>
    </location>
</feature>
<dbReference type="OMA" id="XPRSRSR"/>
<feature type="compositionally biased region" description="Polar residues" evidence="21">
    <location>
        <begin position="93"/>
        <end position="107"/>
    </location>
</feature>
<keyword evidence="24" id="KW-1185">Reference proteome</keyword>
<dbReference type="CTD" id="23022"/>
<keyword evidence="12" id="KW-0965">Cell junction</keyword>
<evidence type="ECO:0000256" key="21">
    <source>
        <dbReference type="SAM" id="MobiDB-lite"/>
    </source>
</evidence>
<organism evidence="23 24">
    <name type="scientific">Monodelphis domestica</name>
    <name type="common">Gray short-tailed opossum</name>
    <dbReference type="NCBI Taxonomy" id="13616"/>
    <lineage>
        <taxon>Eukaryota</taxon>
        <taxon>Metazoa</taxon>
        <taxon>Chordata</taxon>
        <taxon>Craniata</taxon>
        <taxon>Vertebrata</taxon>
        <taxon>Euteleostomi</taxon>
        <taxon>Mammalia</taxon>
        <taxon>Metatheria</taxon>
        <taxon>Didelphimorphia</taxon>
        <taxon>Didelphidae</taxon>
        <taxon>Monodelphis</taxon>
    </lineage>
</organism>
<evidence type="ECO:0000256" key="16">
    <source>
        <dbReference type="ARBA" id="ARBA00023273"/>
    </source>
</evidence>
<reference evidence="23" key="3">
    <citation type="submission" date="2025-09" db="UniProtKB">
        <authorList>
            <consortium name="Ensembl"/>
        </authorList>
    </citation>
    <scope>IDENTIFICATION</scope>
</reference>
<feature type="region of interest" description="Disordered" evidence="21">
    <location>
        <begin position="557"/>
        <end position="603"/>
    </location>
</feature>
<reference evidence="23" key="2">
    <citation type="submission" date="2025-08" db="UniProtKB">
        <authorList>
            <consortium name="Ensembl"/>
        </authorList>
    </citation>
    <scope>IDENTIFICATION</scope>
</reference>
<dbReference type="GO" id="GO:0003779">
    <property type="term" value="F:actin binding"/>
    <property type="evidence" value="ECO:0007669"/>
    <property type="project" value="UniProtKB-KW"/>
</dbReference>
<evidence type="ECO:0000256" key="5">
    <source>
        <dbReference type="ARBA" id="ARBA00004466"/>
    </source>
</evidence>
<dbReference type="GO" id="GO:0043025">
    <property type="term" value="C:neuronal cell body"/>
    <property type="evidence" value="ECO:0000318"/>
    <property type="project" value="GO_Central"/>
</dbReference>
<evidence type="ECO:0000256" key="14">
    <source>
        <dbReference type="ARBA" id="ARBA00023203"/>
    </source>
</evidence>
<dbReference type="Ensembl" id="ENSMODT00000071545.1">
    <property type="protein sequence ID" value="ENSMODP00000046947.1"/>
    <property type="gene ID" value="ENSMODG00000002837.5"/>
</dbReference>
<dbReference type="SMART" id="SM00408">
    <property type="entry name" value="IGc2"/>
    <property type="match status" value="5"/>
</dbReference>
<comment type="subcellular location">
    <subcellularLocation>
        <location evidence="4">Cell junction</location>
        <location evidence="4">Focal adhesion</location>
    </subcellularLocation>
    <subcellularLocation>
        <location evidence="6">Cell projection</location>
        <location evidence="6">Axon</location>
    </subcellularLocation>
    <subcellularLocation>
        <location evidence="8">Cell projection</location>
        <location evidence="8">Growth cone</location>
    </subcellularLocation>
    <subcellularLocation>
        <location evidence="7">Cell projection</location>
        <location evidence="7">Lamellipodium</location>
    </subcellularLocation>
    <subcellularLocation>
        <location evidence="1">Cell projection</location>
        <location evidence="1">Podosome</location>
    </subcellularLocation>
    <subcellularLocation>
        <location evidence="5">Cell projection</location>
        <location evidence="5">Ruffle</location>
    </subcellularLocation>
    <subcellularLocation>
        <location evidence="3">Cytoplasm</location>
        <location evidence="3">Cytoskeleton</location>
    </subcellularLocation>
    <subcellularLocation>
        <location evidence="2">Cytoplasm</location>
        <location evidence="2">Myofibril</location>
        <location evidence="2">Sarcomere</location>
        <location evidence="2">Z line</location>
    </subcellularLocation>
</comment>
<accession>A0A5F8GHJ3</accession>
<feature type="region of interest" description="Disordered" evidence="21">
    <location>
        <begin position="194"/>
        <end position="238"/>
    </location>
</feature>
<feature type="compositionally biased region" description="Polar residues" evidence="21">
    <location>
        <begin position="1130"/>
        <end position="1142"/>
    </location>
</feature>
<dbReference type="InterPro" id="IPR013783">
    <property type="entry name" value="Ig-like_fold"/>
</dbReference>
<feature type="compositionally biased region" description="Low complexity" evidence="21">
    <location>
        <begin position="758"/>
        <end position="780"/>
    </location>
</feature>
<dbReference type="GO" id="GO:0005634">
    <property type="term" value="C:nucleus"/>
    <property type="evidence" value="ECO:0007669"/>
    <property type="project" value="Ensembl"/>
</dbReference>
<feature type="region of interest" description="Disordered" evidence="21">
    <location>
        <begin position="52"/>
        <end position="175"/>
    </location>
</feature>
<dbReference type="InterPro" id="IPR003599">
    <property type="entry name" value="Ig_sub"/>
</dbReference>
<keyword evidence="10" id="KW-0597">Phosphoprotein</keyword>
<evidence type="ECO:0000256" key="20">
    <source>
        <dbReference type="ARBA" id="ARBA00072991"/>
    </source>
</evidence>
<protein>
    <recommendedName>
        <fullName evidence="20">Palladin</fullName>
    </recommendedName>
</protein>
<dbReference type="RefSeq" id="XP_056658851.1">
    <property type="nucleotide sequence ID" value="XM_056802873.1"/>
</dbReference>
<evidence type="ECO:0000256" key="1">
    <source>
        <dbReference type="ARBA" id="ARBA00004188"/>
    </source>
</evidence>
<dbReference type="SUPFAM" id="SSF48726">
    <property type="entry name" value="Immunoglobulin"/>
    <property type="match status" value="5"/>
</dbReference>
<dbReference type="GO" id="GO:0001725">
    <property type="term" value="C:stress fiber"/>
    <property type="evidence" value="ECO:0007669"/>
    <property type="project" value="Ensembl"/>
</dbReference>
<dbReference type="GO" id="GO:0003334">
    <property type="term" value="P:keratinocyte development"/>
    <property type="evidence" value="ECO:0007669"/>
    <property type="project" value="Ensembl"/>
</dbReference>
<dbReference type="GO" id="GO:0005886">
    <property type="term" value="C:plasma membrane"/>
    <property type="evidence" value="ECO:0000318"/>
    <property type="project" value="GO_Central"/>
</dbReference>
<name>A0A5F8GHJ3_MONDO</name>
<dbReference type="CDD" id="cd20972">
    <property type="entry name" value="IgI_2_Titin_Z1z2-like"/>
    <property type="match status" value="1"/>
</dbReference>
<feature type="compositionally biased region" description="Pro residues" evidence="21">
    <location>
        <begin position="695"/>
        <end position="708"/>
    </location>
</feature>
<evidence type="ECO:0000313" key="23">
    <source>
        <dbReference type="Ensembl" id="ENSMODP00000046947.1"/>
    </source>
</evidence>
<dbReference type="GO" id="GO:0030027">
    <property type="term" value="C:lamellipodium"/>
    <property type="evidence" value="ECO:0007669"/>
    <property type="project" value="UniProtKB-SubCell"/>
</dbReference>
<dbReference type="Pfam" id="PF07679">
    <property type="entry name" value="I-set"/>
    <property type="match status" value="5"/>
</dbReference>
<gene>
    <name evidence="23" type="primary">PALLD</name>
</gene>
<feature type="domain" description="Ig-like" evidence="22">
    <location>
        <begin position="281"/>
        <end position="370"/>
    </location>
</feature>
<dbReference type="GO" id="GO:0003382">
    <property type="term" value="P:epithelial cell morphogenesis"/>
    <property type="evidence" value="ECO:0007669"/>
    <property type="project" value="Ensembl"/>
</dbReference>
<dbReference type="Proteomes" id="UP000002280">
    <property type="component" value="Chromosome 5"/>
</dbReference>
<dbReference type="Gene3D" id="2.60.40.10">
    <property type="entry name" value="Immunoglobulins"/>
    <property type="match status" value="5"/>
</dbReference>
<dbReference type="GO" id="GO:0005925">
    <property type="term" value="C:focal adhesion"/>
    <property type="evidence" value="ECO:0007669"/>
    <property type="project" value="UniProtKB-SubCell"/>
</dbReference>
<evidence type="ECO:0000256" key="19">
    <source>
        <dbReference type="ARBA" id="ARBA00065150"/>
    </source>
</evidence>
<dbReference type="GO" id="GO:0050808">
    <property type="term" value="P:synapse organization"/>
    <property type="evidence" value="ECO:0000318"/>
    <property type="project" value="GO_Central"/>
</dbReference>
<dbReference type="GO" id="GO:0002102">
    <property type="term" value="C:podosome"/>
    <property type="evidence" value="ECO:0007669"/>
    <property type="project" value="UniProtKB-SubCell"/>
</dbReference>
<dbReference type="SMART" id="SM00409">
    <property type="entry name" value="IG"/>
    <property type="match status" value="5"/>
</dbReference>
<dbReference type="GO" id="GO:0007156">
    <property type="term" value="P:homophilic cell adhesion via plasma membrane adhesion molecules"/>
    <property type="evidence" value="ECO:0000318"/>
    <property type="project" value="GO_Central"/>
</dbReference>
<dbReference type="FunCoup" id="A0A5F8GHJ3">
    <property type="interactions" value="347"/>
</dbReference>
<dbReference type="InParanoid" id="A0A5F8GHJ3"/>
<reference evidence="23 24" key="1">
    <citation type="journal article" date="2007" name="Nature">
        <title>Genome of the marsupial Monodelphis domestica reveals innovation in non-coding sequences.</title>
        <authorList>
            <person name="Mikkelsen T.S."/>
            <person name="Wakefield M.J."/>
            <person name="Aken B."/>
            <person name="Amemiya C.T."/>
            <person name="Chang J.L."/>
            <person name="Duke S."/>
            <person name="Garber M."/>
            <person name="Gentles A.J."/>
            <person name="Goodstadt L."/>
            <person name="Heger A."/>
            <person name="Jurka J."/>
            <person name="Kamal M."/>
            <person name="Mauceli E."/>
            <person name="Searle S.M."/>
            <person name="Sharpe T."/>
            <person name="Baker M.L."/>
            <person name="Batzer M.A."/>
            <person name="Benos P.V."/>
            <person name="Belov K."/>
            <person name="Clamp M."/>
            <person name="Cook A."/>
            <person name="Cuff J."/>
            <person name="Das R."/>
            <person name="Davidow L."/>
            <person name="Deakin J.E."/>
            <person name="Fazzari M.J."/>
            <person name="Glass J.L."/>
            <person name="Grabherr M."/>
            <person name="Greally J.M."/>
            <person name="Gu W."/>
            <person name="Hore T.A."/>
            <person name="Huttley G.A."/>
            <person name="Kleber M."/>
            <person name="Jirtle R.L."/>
            <person name="Koina E."/>
            <person name="Lee J.T."/>
            <person name="Mahony S."/>
            <person name="Marra M.A."/>
            <person name="Miller R.D."/>
            <person name="Nicholls R.D."/>
            <person name="Oda M."/>
            <person name="Papenfuss A.T."/>
            <person name="Parra Z.E."/>
            <person name="Pollock D.D."/>
            <person name="Ray D.A."/>
            <person name="Schein J.E."/>
            <person name="Speed T.P."/>
            <person name="Thompson K."/>
            <person name="VandeBerg J.L."/>
            <person name="Wade C.M."/>
            <person name="Walker J.A."/>
            <person name="Waters P.D."/>
            <person name="Webber C."/>
            <person name="Weidman J.R."/>
            <person name="Xie X."/>
            <person name="Zody M.C."/>
            <person name="Baldwin J."/>
            <person name="Abdouelleil A."/>
            <person name="Abdulkadir J."/>
            <person name="Abebe A."/>
            <person name="Abera B."/>
            <person name="Abreu J."/>
            <person name="Acer S.C."/>
            <person name="Aftuck L."/>
            <person name="Alexander A."/>
            <person name="An P."/>
            <person name="Anderson E."/>
            <person name="Anderson S."/>
            <person name="Arachi H."/>
            <person name="Azer M."/>
            <person name="Bachantsang P."/>
            <person name="Barry A."/>
            <person name="Bayul T."/>
            <person name="Berlin A."/>
            <person name="Bessette D."/>
            <person name="Bloom T."/>
            <person name="Bloom T."/>
            <person name="Boguslavskiy L."/>
            <person name="Bonnet C."/>
            <person name="Boukhgalter B."/>
            <person name="Bourzgui I."/>
            <person name="Brown A."/>
            <person name="Cahill P."/>
            <person name="Channer S."/>
            <person name="Cheshatsang Y."/>
            <person name="Chuda L."/>
            <person name="Citroen M."/>
            <person name="Collymore A."/>
            <person name="Cooke P."/>
            <person name="Costello M."/>
            <person name="D'Aco K."/>
            <person name="Daza R."/>
            <person name="De Haan G."/>
            <person name="DeGray S."/>
            <person name="DeMaso C."/>
            <person name="Dhargay N."/>
            <person name="Dooley K."/>
            <person name="Dooley E."/>
            <person name="Doricent M."/>
            <person name="Dorje P."/>
            <person name="Dorjee K."/>
            <person name="Dupes A."/>
            <person name="Elong R."/>
            <person name="Falk J."/>
            <person name="Farina A."/>
            <person name="Faro S."/>
            <person name="Ferguson D."/>
            <person name="Fisher S."/>
            <person name="Foley C.D."/>
            <person name="Franke A."/>
            <person name="Friedrich D."/>
            <person name="Gadbois L."/>
            <person name="Gearin G."/>
            <person name="Gearin C.R."/>
            <person name="Giannoukos G."/>
            <person name="Goode T."/>
            <person name="Graham J."/>
            <person name="Grandbois E."/>
            <person name="Grewal S."/>
            <person name="Gyaltsen K."/>
            <person name="Hafez N."/>
            <person name="Hagos B."/>
            <person name="Hall J."/>
            <person name="Henson C."/>
            <person name="Hollinger A."/>
            <person name="Honan T."/>
            <person name="Huard M.D."/>
            <person name="Hughes L."/>
            <person name="Hurhula B."/>
            <person name="Husby M.E."/>
            <person name="Kamat A."/>
            <person name="Kanga B."/>
            <person name="Kashin S."/>
            <person name="Khazanovich D."/>
            <person name="Kisner P."/>
            <person name="Lance K."/>
            <person name="Lara M."/>
            <person name="Lee W."/>
            <person name="Lennon N."/>
            <person name="Letendre F."/>
            <person name="LeVine R."/>
            <person name="Lipovsky A."/>
            <person name="Liu X."/>
            <person name="Liu J."/>
            <person name="Liu S."/>
            <person name="Lokyitsang T."/>
            <person name="Lokyitsang Y."/>
            <person name="Lubonja R."/>
            <person name="Lui A."/>
            <person name="MacDonald P."/>
            <person name="Magnisalis V."/>
            <person name="Maru K."/>
            <person name="Matthews C."/>
            <person name="McCusker W."/>
            <person name="McDonough S."/>
            <person name="Mehta T."/>
            <person name="Meldrim J."/>
            <person name="Meneus L."/>
            <person name="Mihai O."/>
            <person name="Mihalev A."/>
            <person name="Mihova T."/>
            <person name="Mittelman R."/>
            <person name="Mlenga V."/>
            <person name="Montmayeur A."/>
            <person name="Mulrain L."/>
            <person name="Navidi A."/>
            <person name="Naylor J."/>
            <person name="Negash T."/>
            <person name="Nguyen T."/>
            <person name="Nguyen N."/>
            <person name="Nicol R."/>
            <person name="Norbu C."/>
            <person name="Norbu N."/>
            <person name="Novod N."/>
            <person name="O'Neill B."/>
            <person name="Osman S."/>
            <person name="Markiewicz E."/>
            <person name="Oyono O.L."/>
            <person name="Patti C."/>
            <person name="Phunkhang P."/>
            <person name="Pierre F."/>
            <person name="Priest M."/>
            <person name="Raghuraman S."/>
            <person name="Rege F."/>
            <person name="Reyes R."/>
            <person name="Rise C."/>
            <person name="Rogov P."/>
            <person name="Ross K."/>
            <person name="Ryan E."/>
            <person name="Settipalli S."/>
            <person name="Shea T."/>
            <person name="Sherpa N."/>
            <person name="Shi L."/>
            <person name="Shih D."/>
            <person name="Sparrow T."/>
            <person name="Spaulding J."/>
            <person name="Stalker J."/>
            <person name="Stange-Thomann N."/>
            <person name="Stavropoulos S."/>
            <person name="Stone C."/>
            <person name="Strader C."/>
            <person name="Tesfaye S."/>
            <person name="Thomson T."/>
            <person name="Thoulutsang Y."/>
            <person name="Thoulutsang D."/>
            <person name="Topham K."/>
            <person name="Topping I."/>
            <person name="Tsamla T."/>
            <person name="Vassiliev H."/>
            <person name="Vo A."/>
            <person name="Wangchuk T."/>
            <person name="Wangdi T."/>
            <person name="Weiand M."/>
            <person name="Wilkinson J."/>
            <person name="Wilson A."/>
            <person name="Yadav S."/>
            <person name="Young G."/>
            <person name="Yu Q."/>
            <person name="Zembek L."/>
            <person name="Zhong D."/>
            <person name="Zimmer A."/>
            <person name="Zwirko Z."/>
            <person name="Jaffe D.B."/>
            <person name="Alvarez P."/>
            <person name="Brockman W."/>
            <person name="Butler J."/>
            <person name="Chin C."/>
            <person name="Gnerre S."/>
            <person name="MacCallum I."/>
            <person name="Graves J.A."/>
            <person name="Ponting C.P."/>
            <person name="Breen M."/>
            <person name="Samollow P.B."/>
            <person name="Lander E.S."/>
            <person name="Lindblad-Toh K."/>
        </authorList>
    </citation>
    <scope>NUCLEOTIDE SEQUENCE [LARGE SCALE GENOMIC DNA]</scope>
</reference>
<feature type="domain" description="Ig-like" evidence="22">
    <location>
        <begin position="1269"/>
        <end position="1359"/>
    </location>
</feature>
<dbReference type="GO" id="GO:0001726">
    <property type="term" value="C:ruffle"/>
    <property type="evidence" value="ECO:0007669"/>
    <property type="project" value="UniProtKB-SubCell"/>
</dbReference>
<dbReference type="GO" id="GO:0030036">
    <property type="term" value="P:actin cytoskeleton organization"/>
    <property type="evidence" value="ECO:0007669"/>
    <property type="project" value="Ensembl"/>
</dbReference>
<keyword evidence="14" id="KW-0009">Actin-binding</keyword>
<dbReference type="FunFam" id="2.60.40.10:FF:001108">
    <property type="entry name" value="palladin isoform X2"/>
    <property type="match status" value="1"/>
</dbReference>
<dbReference type="InterPro" id="IPR007110">
    <property type="entry name" value="Ig-like_dom"/>
</dbReference>
<keyword evidence="13" id="KW-1015">Disulfide bond</keyword>
<evidence type="ECO:0000256" key="15">
    <source>
        <dbReference type="ARBA" id="ARBA00023212"/>
    </source>
</evidence>
<evidence type="ECO:0000256" key="17">
    <source>
        <dbReference type="ARBA" id="ARBA00023319"/>
    </source>
</evidence>
<dbReference type="PANTHER" id="PTHR47633:SF10">
    <property type="entry name" value="PALLADIN, CYTOSKELETAL ASSOCIATED PROTEIN"/>
    <property type="match status" value="1"/>
</dbReference>
<feature type="domain" description="Ig-like" evidence="22">
    <location>
        <begin position="1170"/>
        <end position="1255"/>
    </location>
</feature>
<feature type="compositionally biased region" description="Pro residues" evidence="21">
    <location>
        <begin position="834"/>
        <end position="853"/>
    </location>
</feature>
<keyword evidence="9" id="KW-0963">Cytoplasm</keyword>
<feature type="domain" description="Ig-like" evidence="22">
    <location>
        <begin position="1036"/>
        <end position="1120"/>
    </location>
</feature>
<dbReference type="FunFam" id="2.60.40.10:FF:000761">
    <property type="entry name" value="palladin isoform X2"/>
    <property type="match status" value="1"/>
</dbReference>
<feature type="compositionally biased region" description="Pro residues" evidence="21">
    <location>
        <begin position="810"/>
        <end position="821"/>
    </location>
</feature>
<keyword evidence="15" id="KW-0206">Cytoskeleton</keyword>
<feature type="compositionally biased region" description="Basic and acidic residues" evidence="21">
    <location>
        <begin position="1152"/>
        <end position="1161"/>
    </location>
</feature>
<dbReference type="FunFam" id="2.60.40.10:FF:001560">
    <property type="entry name" value="palladin isoform X1"/>
    <property type="match status" value="1"/>
</dbReference>
<dbReference type="GO" id="GO:0005829">
    <property type="term" value="C:cytosol"/>
    <property type="evidence" value="ECO:0007669"/>
    <property type="project" value="Ensembl"/>
</dbReference>
<dbReference type="GO" id="GO:0005884">
    <property type="term" value="C:actin filament"/>
    <property type="evidence" value="ECO:0007669"/>
    <property type="project" value="Ensembl"/>
</dbReference>
<dbReference type="RefSeq" id="XP_007496202.1">
    <property type="nucleotide sequence ID" value="XM_007496140.3"/>
</dbReference>
<evidence type="ECO:0000256" key="13">
    <source>
        <dbReference type="ARBA" id="ARBA00023157"/>
    </source>
</evidence>
<dbReference type="PROSITE" id="PS50835">
    <property type="entry name" value="IG_LIKE"/>
    <property type="match status" value="5"/>
</dbReference>
<evidence type="ECO:0000256" key="3">
    <source>
        <dbReference type="ARBA" id="ARBA00004245"/>
    </source>
</evidence>
<feature type="domain" description="Ig-like" evidence="22">
    <location>
        <begin position="451"/>
        <end position="547"/>
    </location>
</feature>
<dbReference type="FunFam" id="2.60.40.10:FF:000256">
    <property type="entry name" value="myopalladin isoform X1"/>
    <property type="match status" value="1"/>
</dbReference>
<dbReference type="InterPro" id="IPR013098">
    <property type="entry name" value="Ig_I-set"/>
</dbReference>
<feature type="region of interest" description="Disordered" evidence="21">
    <location>
        <begin position="684"/>
        <end position="716"/>
    </location>
</feature>
<dbReference type="GO" id="GO:0030424">
    <property type="term" value="C:axon"/>
    <property type="evidence" value="ECO:0000318"/>
    <property type="project" value="GO_Central"/>
</dbReference>
<evidence type="ECO:0000256" key="18">
    <source>
        <dbReference type="ARBA" id="ARBA00061540"/>
    </source>
</evidence>
<dbReference type="STRING" id="13616.ENSMODP00000046947"/>
<dbReference type="GO" id="GO:0005739">
    <property type="term" value="C:mitochondrion"/>
    <property type="evidence" value="ECO:0007669"/>
    <property type="project" value="Ensembl"/>
</dbReference>
<dbReference type="Bgee" id="ENSMODG00000002837">
    <property type="expression patterns" value="Expressed in ovary and 19 other cell types or tissues"/>
</dbReference>
<feature type="region of interest" description="Disordered" evidence="21">
    <location>
        <begin position="758"/>
        <end position="861"/>
    </location>
</feature>
<keyword evidence="16" id="KW-0966">Cell projection</keyword>
<evidence type="ECO:0000256" key="4">
    <source>
        <dbReference type="ARBA" id="ARBA00004246"/>
    </source>
</evidence>
<feature type="region of interest" description="Disordered" evidence="21">
    <location>
        <begin position="1130"/>
        <end position="1161"/>
    </location>
</feature>
<evidence type="ECO:0000256" key="2">
    <source>
        <dbReference type="ARBA" id="ARBA00004216"/>
    </source>
</evidence>
<proteinExistence type="inferred from homology"/>
<dbReference type="GO" id="GO:0008046">
    <property type="term" value="F:axon guidance receptor activity"/>
    <property type="evidence" value="ECO:0000318"/>
    <property type="project" value="GO_Central"/>
</dbReference>
<dbReference type="GO" id="GO:0030018">
    <property type="term" value="C:Z disc"/>
    <property type="evidence" value="ECO:0007669"/>
    <property type="project" value="UniProtKB-SubCell"/>
</dbReference>
<comment type="subunit">
    <text evidence="19">Interacts with EPS8. Interacts with LASP1. Interacts with VASP. Interacts with ACTN. Interacts with SORBS2. Interacts with PFN1. Interacts with LPP. Interacts with SPIN90. Interacts with SRC. Interacts with EZR. Interacts with RAI14.</text>
</comment>
<feature type="compositionally biased region" description="Polar residues" evidence="21">
    <location>
        <begin position="199"/>
        <end position="230"/>
    </location>
</feature>
<dbReference type="CDD" id="cd05892">
    <property type="entry name" value="IgI_Myotilin_C"/>
    <property type="match status" value="1"/>
</dbReference>
<evidence type="ECO:0000256" key="9">
    <source>
        <dbReference type="ARBA" id="ARBA00022490"/>
    </source>
</evidence>
<dbReference type="InterPro" id="IPR003598">
    <property type="entry name" value="Ig_sub2"/>
</dbReference>
<dbReference type="InterPro" id="IPR036179">
    <property type="entry name" value="Ig-like_dom_sf"/>
</dbReference>
<comment type="similarity">
    <text evidence="18">Belongs to the myotilin/palladin family.</text>
</comment>
<evidence type="ECO:0000256" key="6">
    <source>
        <dbReference type="ARBA" id="ARBA00004489"/>
    </source>
</evidence>
<keyword evidence="17" id="KW-0393">Immunoglobulin domain</keyword>
<evidence type="ECO:0000256" key="11">
    <source>
        <dbReference type="ARBA" id="ARBA00022737"/>
    </source>
</evidence>
<evidence type="ECO:0000256" key="8">
    <source>
        <dbReference type="ARBA" id="ARBA00004624"/>
    </source>
</evidence>
<dbReference type="PANTHER" id="PTHR47633">
    <property type="entry name" value="IMMUNOGLOBULIN"/>
    <property type="match status" value="1"/>
</dbReference>